<dbReference type="SMART" id="SM00448">
    <property type="entry name" value="REC"/>
    <property type="match status" value="1"/>
</dbReference>
<feature type="modified residue" description="4-aspartylphosphate" evidence="10">
    <location>
        <position position="55"/>
    </location>
</feature>
<evidence type="ECO:0000313" key="15">
    <source>
        <dbReference type="Proteomes" id="UP000184038"/>
    </source>
</evidence>
<dbReference type="InterPro" id="IPR018060">
    <property type="entry name" value="HTH_AraC"/>
</dbReference>
<dbReference type="Gene3D" id="3.40.50.2300">
    <property type="match status" value="1"/>
</dbReference>
<dbReference type="Pfam" id="PF12833">
    <property type="entry name" value="HTH_18"/>
    <property type="match status" value="1"/>
</dbReference>
<dbReference type="InterPro" id="IPR009057">
    <property type="entry name" value="Homeodomain-like_sf"/>
</dbReference>
<dbReference type="PROSITE" id="PS01124">
    <property type="entry name" value="HTH_ARAC_FAMILY_2"/>
    <property type="match status" value="1"/>
</dbReference>
<reference evidence="14 15" key="1">
    <citation type="submission" date="2016-11" db="EMBL/GenBank/DDBJ databases">
        <authorList>
            <person name="Jaros S."/>
            <person name="Januszkiewicz K."/>
            <person name="Wedrychowicz H."/>
        </authorList>
    </citation>
    <scope>NUCLEOTIDE SEQUENCE [LARGE SCALE GENOMIC DNA]</scope>
    <source>
        <strain evidence="14 15">DSM 15930</strain>
    </source>
</reference>
<evidence type="ECO:0000256" key="9">
    <source>
        <dbReference type="ARBA" id="ARBA00024867"/>
    </source>
</evidence>
<dbReference type="RefSeq" id="WP_073287918.1">
    <property type="nucleotide sequence ID" value="NZ_FRCP01000012.1"/>
</dbReference>
<dbReference type="PROSITE" id="PS00041">
    <property type="entry name" value="HTH_ARAC_FAMILY_1"/>
    <property type="match status" value="1"/>
</dbReference>
<keyword evidence="3" id="KW-0963">Cytoplasm</keyword>
<dbReference type="PANTHER" id="PTHR42713:SF3">
    <property type="entry name" value="TRANSCRIPTIONAL REGULATORY PROTEIN HPTR"/>
    <property type="match status" value="1"/>
</dbReference>
<dbReference type="PROSITE" id="PS50110">
    <property type="entry name" value="RESPONSE_REGULATORY"/>
    <property type="match status" value="1"/>
</dbReference>
<protein>
    <recommendedName>
        <fullName evidence="2">Stage 0 sporulation protein A homolog</fullName>
    </recommendedName>
</protein>
<evidence type="ECO:0000256" key="1">
    <source>
        <dbReference type="ARBA" id="ARBA00004496"/>
    </source>
</evidence>
<evidence type="ECO:0000256" key="5">
    <source>
        <dbReference type="ARBA" id="ARBA00023012"/>
    </source>
</evidence>
<gene>
    <name evidence="14" type="ORF">SAMN02746066_02375</name>
</gene>
<comment type="function">
    <text evidence="9">May play the central regulatory role in sporulation. It may be an element of the effector pathway responsible for the activation of sporulation genes in response to nutritional stress. Spo0A may act in concert with spo0H (a sigma factor) to control the expression of some genes that are critical to the sporulation process.</text>
</comment>
<evidence type="ECO:0000256" key="4">
    <source>
        <dbReference type="ARBA" id="ARBA00022553"/>
    </source>
</evidence>
<evidence type="ECO:0000256" key="6">
    <source>
        <dbReference type="ARBA" id="ARBA00023015"/>
    </source>
</evidence>
<dbReference type="InterPro" id="IPR011006">
    <property type="entry name" value="CheY-like_superfamily"/>
</dbReference>
<evidence type="ECO:0000256" key="11">
    <source>
        <dbReference type="SAM" id="Coils"/>
    </source>
</evidence>
<feature type="coiled-coil region" evidence="11">
    <location>
        <begin position="104"/>
        <end position="131"/>
    </location>
</feature>
<dbReference type="InterPro" id="IPR051552">
    <property type="entry name" value="HptR"/>
</dbReference>
<feature type="domain" description="HTH araC/xylS-type" evidence="12">
    <location>
        <begin position="434"/>
        <end position="532"/>
    </location>
</feature>
<keyword evidence="5" id="KW-0902">Two-component regulatory system</keyword>
<organism evidence="14 15">
    <name type="scientific">Anaerosporobacter mobilis DSM 15930</name>
    <dbReference type="NCBI Taxonomy" id="1120996"/>
    <lineage>
        <taxon>Bacteria</taxon>
        <taxon>Bacillati</taxon>
        <taxon>Bacillota</taxon>
        <taxon>Clostridia</taxon>
        <taxon>Lachnospirales</taxon>
        <taxon>Lachnospiraceae</taxon>
        <taxon>Anaerosporobacter</taxon>
    </lineage>
</organism>
<keyword evidence="11" id="KW-0175">Coiled coil</keyword>
<dbReference type="PANTHER" id="PTHR42713">
    <property type="entry name" value="HISTIDINE KINASE-RELATED"/>
    <property type="match status" value="1"/>
</dbReference>
<proteinExistence type="predicted"/>
<dbReference type="InterPro" id="IPR001789">
    <property type="entry name" value="Sig_transdc_resp-reg_receiver"/>
</dbReference>
<dbReference type="STRING" id="1120996.SAMN02746066_02375"/>
<dbReference type="Gene3D" id="1.10.10.60">
    <property type="entry name" value="Homeodomain-like"/>
    <property type="match status" value="2"/>
</dbReference>
<dbReference type="CDD" id="cd17536">
    <property type="entry name" value="REC_YesN-like"/>
    <property type="match status" value="1"/>
</dbReference>
<dbReference type="EMBL" id="FRCP01000012">
    <property type="protein sequence ID" value="SHM55720.1"/>
    <property type="molecule type" value="Genomic_DNA"/>
</dbReference>
<sequence>MYKLLIVDDEPLVQIGIKSILNWNEFGIEVCGTAMNGKQAFEYIGEFMPEIVITDIRMPLMNGLELIKNCRELYGKLPLFIILTSYEDFSFIKEAIKYGIIDYLVKLELTAESLREVLQKALQILKEQNTAASIPKTETAFKAFHDKFFISLLHNLFKSNDEFHEEAKALSIDFIAKSYAVSLCNIIPEQVEKLNPQKAMDLYFSAMEMMQNIVSKYVTCYCTSLDTKHFCIIFLLPNTNVEECNALIEEALTSASNMIHNYFNVWILSSVGRQYEEPLQIADSYENARQINTYVTLEKKLLMYDTLIQSSHKIDSNIFNLSLFKASIRKAFEEYDAVAFSDTISEIIELFRMHPTKYIQALDAACNILYLSVSLLTDGETIINNIFSSYPDGYHSIYLQTTMDQLLSWLEFFKVNLCKHLQSHHKSSKEELVDNIIDYINSHIDEKLTLNETASEFGITPNYLSLIFKKESNIGFSEYITNRKISKAKLMMASGNYKIYEIADQLGFENAFYFSKVFKKVEGCSPRDYLQANNSPIT</sequence>
<evidence type="ECO:0000256" key="2">
    <source>
        <dbReference type="ARBA" id="ARBA00018672"/>
    </source>
</evidence>
<dbReference type="SUPFAM" id="SSF46689">
    <property type="entry name" value="Homeodomain-like"/>
    <property type="match status" value="2"/>
</dbReference>
<evidence type="ECO:0000259" key="13">
    <source>
        <dbReference type="PROSITE" id="PS50110"/>
    </source>
</evidence>
<dbReference type="InterPro" id="IPR018062">
    <property type="entry name" value="HTH_AraC-typ_CS"/>
</dbReference>
<evidence type="ECO:0000256" key="3">
    <source>
        <dbReference type="ARBA" id="ARBA00022490"/>
    </source>
</evidence>
<dbReference type="Pfam" id="PF00072">
    <property type="entry name" value="Response_reg"/>
    <property type="match status" value="1"/>
</dbReference>
<evidence type="ECO:0000313" key="14">
    <source>
        <dbReference type="EMBL" id="SHM55720.1"/>
    </source>
</evidence>
<feature type="domain" description="Response regulatory" evidence="13">
    <location>
        <begin position="3"/>
        <end position="121"/>
    </location>
</feature>
<accession>A0A1M7JRK0</accession>
<keyword evidence="4 10" id="KW-0597">Phosphoprotein</keyword>
<name>A0A1M7JRK0_9FIRM</name>
<dbReference type="SMART" id="SM00342">
    <property type="entry name" value="HTH_ARAC"/>
    <property type="match status" value="1"/>
</dbReference>
<dbReference type="GO" id="GO:0003700">
    <property type="term" value="F:DNA-binding transcription factor activity"/>
    <property type="evidence" value="ECO:0007669"/>
    <property type="project" value="InterPro"/>
</dbReference>
<keyword evidence="15" id="KW-1185">Reference proteome</keyword>
<evidence type="ECO:0000259" key="12">
    <source>
        <dbReference type="PROSITE" id="PS01124"/>
    </source>
</evidence>
<keyword evidence="6" id="KW-0805">Transcription regulation</keyword>
<dbReference type="OrthoDB" id="9794370at2"/>
<comment type="subcellular location">
    <subcellularLocation>
        <location evidence="1">Cytoplasm</location>
    </subcellularLocation>
</comment>
<dbReference type="InterPro" id="IPR020449">
    <property type="entry name" value="Tscrpt_reg_AraC-type_HTH"/>
</dbReference>
<keyword evidence="8" id="KW-0804">Transcription</keyword>
<evidence type="ECO:0000256" key="7">
    <source>
        <dbReference type="ARBA" id="ARBA00023125"/>
    </source>
</evidence>
<dbReference type="GO" id="GO:0000160">
    <property type="term" value="P:phosphorelay signal transduction system"/>
    <property type="evidence" value="ECO:0007669"/>
    <property type="project" value="UniProtKB-KW"/>
</dbReference>
<evidence type="ECO:0000256" key="10">
    <source>
        <dbReference type="PROSITE-ProRule" id="PRU00169"/>
    </source>
</evidence>
<evidence type="ECO:0000256" key="8">
    <source>
        <dbReference type="ARBA" id="ARBA00023163"/>
    </source>
</evidence>
<dbReference type="Proteomes" id="UP000184038">
    <property type="component" value="Unassembled WGS sequence"/>
</dbReference>
<dbReference type="GO" id="GO:0043565">
    <property type="term" value="F:sequence-specific DNA binding"/>
    <property type="evidence" value="ECO:0007669"/>
    <property type="project" value="InterPro"/>
</dbReference>
<keyword evidence="7" id="KW-0238">DNA-binding</keyword>
<dbReference type="AlphaFoldDB" id="A0A1M7JRK0"/>
<dbReference type="PRINTS" id="PR00032">
    <property type="entry name" value="HTHARAC"/>
</dbReference>
<dbReference type="GO" id="GO:0005737">
    <property type="term" value="C:cytoplasm"/>
    <property type="evidence" value="ECO:0007669"/>
    <property type="project" value="UniProtKB-SubCell"/>
</dbReference>
<dbReference type="SUPFAM" id="SSF52172">
    <property type="entry name" value="CheY-like"/>
    <property type="match status" value="1"/>
</dbReference>